<evidence type="ECO:0000256" key="1">
    <source>
        <dbReference type="SAM" id="MobiDB-lite"/>
    </source>
</evidence>
<comment type="caution">
    <text evidence="2">The sequence shown here is derived from an EMBL/GenBank/DDBJ whole genome shotgun (WGS) entry which is preliminary data.</text>
</comment>
<evidence type="ECO:0000313" key="2">
    <source>
        <dbReference type="EMBL" id="KAJ7981992.1"/>
    </source>
</evidence>
<dbReference type="PANTHER" id="PTHR31722">
    <property type="entry name" value="OS06G0675200 PROTEIN"/>
    <property type="match status" value="1"/>
</dbReference>
<reference evidence="2 3" key="1">
    <citation type="journal article" date="2023" name="Science">
        <title>Elucidation of the pathway for biosynthesis of saponin adjuvants from the soapbark tree.</title>
        <authorList>
            <person name="Reed J."/>
            <person name="Orme A."/>
            <person name="El-Demerdash A."/>
            <person name="Owen C."/>
            <person name="Martin L.B.B."/>
            <person name="Misra R.C."/>
            <person name="Kikuchi S."/>
            <person name="Rejzek M."/>
            <person name="Martin A.C."/>
            <person name="Harkess A."/>
            <person name="Leebens-Mack J."/>
            <person name="Louveau T."/>
            <person name="Stephenson M.J."/>
            <person name="Osbourn A."/>
        </authorList>
    </citation>
    <scope>NUCLEOTIDE SEQUENCE [LARGE SCALE GENOMIC DNA]</scope>
    <source>
        <strain evidence="2">S10</strain>
    </source>
</reference>
<gene>
    <name evidence="2" type="ORF">O6P43_001173</name>
</gene>
<feature type="compositionally biased region" description="Basic and acidic residues" evidence="1">
    <location>
        <begin position="225"/>
        <end position="240"/>
    </location>
</feature>
<dbReference type="EMBL" id="JARAOO010000001">
    <property type="protein sequence ID" value="KAJ7981992.1"/>
    <property type="molecule type" value="Genomic_DNA"/>
</dbReference>
<proteinExistence type="predicted"/>
<feature type="region of interest" description="Disordered" evidence="1">
    <location>
        <begin position="216"/>
        <end position="346"/>
    </location>
</feature>
<feature type="region of interest" description="Disordered" evidence="1">
    <location>
        <begin position="385"/>
        <end position="419"/>
    </location>
</feature>
<dbReference type="AlphaFoldDB" id="A0AAD7QIC2"/>
<feature type="compositionally biased region" description="Polar residues" evidence="1">
    <location>
        <begin position="303"/>
        <end position="320"/>
    </location>
</feature>
<accession>A0AAD7QIC2</accession>
<sequence>MASACVNNIGMLPENFIDCSRANYQYGWLSPRVSLSLELADKDLPKPHFVEKQSDQLDKPDPEAFAGDFEFRLEDPVTMLPADELFSDGKLMPLHHSSVKPCNNFLTSPEIRSPETAKFGRRSEISSTDPYIFSPKAPRCSSRWREILGLKKLNQNTSSKNETQKTTSLSSNTNPKSLKYFLYRSSKSSSSSSSDASLSLPLLKDSDCESVSISSRLSLSSSSSGHEHEDLPRLSLDSDKPNPISNPNPISLHRNPNPGHPRIRMVKPRANSSDSNSKSLIDHPTATRPGRSPIRRAPGESAGVSTSGISVDSPRMNSSGKIVFQSLERSSSSPSSFNGGPRYKHRGMERSYSANVRVTPVLNVPVCSLRGSSKSVSVFGFGQLFSSSPQKRESSGNGGGGGGSNRSQYGNSRNRTDRT</sequence>
<dbReference type="KEGG" id="qsa:O6P43_001173"/>
<feature type="compositionally biased region" description="Low complexity" evidence="1">
    <location>
        <begin position="241"/>
        <end position="251"/>
    </location>
</feature>
<organism evidence="2 3">
    <name type="scientific">Quillaja saponaria</name>
    <name type="common">Soap bark tree</name>
    <dbReference type="NCBI Taxonomy" id="32244"/>
    <lineage>
        <taxon>Eukaryota</taxon>
        <taxon>Viridiplantae</taxon>
        <taxon>Streptophyta</taxon>
        <taxon>Embryophyta</taxon>
        <taxon>Tracheophyta</taxon>
        <taxon>Spermatophyta</taxon>
        <taxon>Magnoliopsida</taxon>
        <taxon>eudicotyledons</taxon>
        <taxon>Gunneridae</taxon>
        <taxon>Pentapetalae</taxon>
        <taxon>rosids</taxon>
        <taxon>fabids</taxon>
        <taxon>Fabales</taxon>
        <taxon>Quillajaceae</taxon>
        <taxon>Quillaja</taxon>
    </lineage>
</organism>
<dbReference type="Proteomes" id="UP001163823">
    <property type="component" value="Chromosome 1"/>
</dbReference>
<dbReference type="PANTHER" id="PTHR31722:SF0">
    <property type="entry name" value="OS06G0675200 PROTEIN"/>
    <property type="match status" value="1"/>
</dbReference>
<evidence type="ECO:0000313" key="3">
    <source>
        <dbReference type="Proteomes" id="UP001163823"/>
    </source>
</evidence>
<name>A0AAD7QIC2_QUISA</name>
<protein>
    <submittedName>
        <fullName evidence="2">Serine/arginine repetitive matrix-like protein</fullName>
    </submittedName>
</protein>
<feature type="compositionally biased region" description="Polar residues" evidence="1">
    <location>
        <begin position="270"/>
        <end position="279"/>
    </location>
</feature>
<keyword evidence="3" id="KW-1185">Reference proteome</keyword>